<accession>A0ABQ0GGP8</accession>
<name>A0ABQ0GGP8_9PEZI</name>
<dbReference type="GeneID" id="98177875"/>
<keyword evidence="3" id="KW-0378">Hydrolase</keyword>
<proteinExistence type="predicted"/>
<dbReference type="EMBL" id="BAAFSV010000004">
    <property type="protein sequence ID" value="GAB1316922.1"/>
    <property type="molecule type" value="Genomic_DNA"/>
</dbReference>
<dbReference type="Proteomes" id="UP001628179">
    <property type="component" value="Unassembled WGS sequence"/>
</dbReference>
<dbReference type="GO" id="GO:0004386">
    <property type="term" value="F:helicase activity"/>
    <property type="evidence" value="ECO:0007669"/>
    <property type="project" value="UniProtKB-KW"/>
</dbReference>
<evidence type="ECO:0000313" key="3">
    <source>
        <dbReference type="EMBL" id="GAB1316922.1"/>
    </source>
</evidence>
<dbReference type="PANTHER" id="PTHR18934">
    <property type="entry name" value="ATP-DEPENDENT RNA HELICASE"/>
    <property type="match status" value="1"/>
</dbReference>
<evidence type="ECO:0000259" key="2">
    <source>
        <dbReference type="PROSITE" id="PS51192"/>
    </source>
</evidence>
<dbReference type="PANTHER" id="PTHR18934:SF85">
    <property type="entry name" value="ATP-DEPENDENT RNA HELICASE DHX8"/>
    <property type="match status" value="1"/>
</dbReference>
<dbReference type="InterPro" id="IPR014001">
    <property type="entry name" value="Helicase_ATP-bd"/>
</dbReference>
<sequence>MELEDNLDIEVREEEPPFLVGQTRQSLELSPIRVVKAPDGSLNRAAMSGAALVRERAELRHQQAEAAAEATGKNNLDPSNRWNDSMEEQDQPKFTSDIGSAKVRTTDADSIPSRNLVVQPQDRLSGKRTDMTIKQQRESLPIFAFRDQLIGAIRQNQILVVVGETGSGKTTQLTQYLAEAGFASNGIIGCTQPRRVAAMSVAKRVVEKVGCILGEEVGYSIRFEDCTSQATKIKFMTDGTLQ</sequence>
<comment type="caution">
    <text evidence="3">The sequence shown here is derived from an EMBL/GenBank/DDBJ whole genome shotgun (WGS) entry which is preliminary data.</text>
</comment>
<keyword evidence="3" id="KW-0347">Helicase</keyword>
<keyword evidence="3" id="KW-0547">Nucleotide-binding</keyword>
<dbReference type="PROSITE" id="PS51192">
    <property type="entry name" value="HELICASE_ATP_BIND_1"/>
    <property type="match status" value="1"/>
</dbReference>
<gene>
    <name evidence="3" type="primary">PRP22_3</name>
    <name evidence="3" type="ORF">MFIFM68171_07132</name>
</gene>
<reference evidence="3 4" key="1">
    <citation type="submission" date="2024-09" db="EMBL/GenBank/DDBJ databases">
        <title>Itraconazole resistance in Madurella fahalii resulting from another homologue of gene encoding cytochrome P450 14-alpha sterol demethylase (CYP51).</title>
        <authorList>
            <person name="Yoshioka I."/>
            <person name="Fahal A.H."/>
            <person name="Kaneko S."/>
            <person name="Yaguchi T."/>
        </authorList>
    </citation>
    <scope>NUCLEOTIDE SEQUENCE [LARGE SCALE GENOMIC DNA]</scope>
    <source>
        <strain evidence="3 4">IFM 68171</strain>
    </source>
</reference>
<organism evidence="3 4">
    <name type="scientific">Madurella fahalii</name>
    <dbReference type="NCBI Taxonomy" id="1157608"/>
    <lineage>
        <taxon>Eukaryota</taxon>
        <taxon>Fungi</taxon>
        <taxon>Dikarya</taxon>
        <taxon>Ascomycota</taxon>
        <taxon>Pezizomycotina</taxon>
        <taxon>Sordariomycetes</taxon>
        <taxon>Sordariomycetidae</taxon>
        <taxon>Sordariales</taxon>
        <taxon>Sordariales incertae sedis</taxon>
        <taxon>Madurella</taxon>
    </lineage>
</organism>
<dbReference type="InterPro" id="IPR027417">
    <property type="entry name" value="P-loop_NTPase"/>
</dbReference>
<feature type="region of interest" description="Disordered" evidence="1">
    <location>
        <begin position="61"/>
        <end position="96"/>
    </location>
</feature>
<dbReference type="Gene3D" id="3.40.50.300">
    <property type="entry name" value="P-loop containing nucleotide triphosphate hydrolases"/>
    <property type="match status" value="1"/>
</dbReference>
<keyword evidence="4" id="KW-1185">Reference proteome</keyword>
<keyword evidence="3" id="KW-0067">ATP-binding</keyword>
<protein>
    <submittedName>
        <fullName evidence="3">DEAH-box ATP-dependent RNA helicase prp22</fullName>
    </submittedName>
</protein>
<feature type="compositionally biased region" description="Polar residues" evidence="1">
    <location>
        <begin position="72"/>
        <end position="83"/>
    </location>
</feature>
<evidence type="ECO:0000313" key="4">
    <source>
        <dbReference type="Proteomes" id="UP001628179"/>
    </source>
</evidence>
<evidence type="ECO:0000256" key="1">
    <source>
        <dbReference type="SAM" id="MobiDB-lite"/>
    </source>
</evidence>
<dbReference type="SUPFAM" id="SSF52540">
    <property type="entry name" value="P-loop containing nucleoside triphosphate hydrolases"/>
    <property type="match status" value="1"/>
</dbReference>
<feature type="domain" description="Helicase ATP-binding" evidence="2">
    <location>
        <begin position="150"/>
        <end position="242"/>
    </location>
</feature>
<dbReference type="RefSeq" id="XP_070918653.1">
    <property type="nucleotide sequence ID" value="XM_071062552.1"/>
</dbReference>